<dbReference type="GO" id="GO:0009617">
    <property type="term" value="P:response to bacterium"/>
    <property type="evidence" value="ECO:0007669"/>
    <property type="project" value="InterPro"/>
</dbReference>
<reference evidence="9" key="1">
    <citation type="submission" date="2023-12" db="EMBL/GenBank/DDBJ databases">
        <title>Genome assembly of Anisodus tanguticus.</title>
        <authorList>
            <person name="Wang Y.-J."/>
        </authorList>
    </citation>
    <scope>NUCLEOTIDE SEQUENCE</scope>
    <source>
        <strain evidence="9">KB-2021</strain>
        <tissue evidence="9">Leaf</tissue>
    </source>
</reference>
<proteinExistence type="predicted"/>
<dbReference type="Proteomes" id="UP001291623">
    <property type="component" value="Unassembled WGS sequence"/>
</dbReference>
<keyword evidence="4 7" id="KW-1133">Transmembrane helix</keyword>
<gene>
    <name evidence="9" type="ORF">RND71_032862</name>
</gene>
<evidence type="ECO:0000256" key="6">
    <source>
        <dbReference type="SAM" id="MobiDB-lite"/>
    </source>
</evidence>
<dbReference type="Pfam" id="PF02453">
    <property type="entry name" value="Reticulon"/>
    <property type="match status" value="1"/>
</dbReference>
<evidence type="ECO:0000256" key="5">
    <source>
        <dbReference type="ARBA" id="ARBA00023136"/>
    </source>
</evidence>
<evidence type="ECO:0000256" key="4">
    <source>
        <dbReference type="ARBA" id="ARBA00022989"/>
    </source>
</evidence>
<protein>
    <recommendedName>
        <fullName evidence="8">Reticulon domain-containing protein</fullName>
    </recommendedName>
</protein>
<evidence type="ECO:0000256" key="3">
    <source>
        <dbReference type="ARBA" id="ARBA00022824"/>
    </source>
</evidence>
<evidence type="ECO:0000313" key="10">
    <source>
        <dbReference type="Proteomes" id="UP001291623"/>
    </source>
</evidence>
<dbReference type="GO" id="GO:0005789">
    <property type="term" value="C:endoplasmic reticulum membrane"/>
    <property type="evidence" value="ECO:0007669"/>
    <property type="project" value="UniProtKB-SubCell"/>
</dbReference>
<comment type="subcellular location">
    <subcellularLocation>
        <location evidence="1">Endoplasmic reticulum membrane</location>
        <topology evidence="1">Multi-pass membrane protein</topology>
    </subcellularLocation>
</comment>
<evidence type="ECO:0000256" key="2">
    <source>
        <dbReference type="ARBA" id="ARBA00022692"/>
    </source>
</evidence>
<keyword evidence="2 7" id="KW-0812">Transmembrane</keyword>
<dbReference type="PANTHER" id="PTHR10994:SF145">
    <property type="entry name" value="RETICULON-LIKE PROTEIN B13"/>
    <property type="match status" value="1"/>
</dbReference>
<keyword evidence="10" id="KW-1185">Reference proteome</keyword>
<evidence type="ECO:0000259" key="8">
    <source>
        <dbReference type="Pfam" id="PF02453"/>
    </source>
</evidence>
<keyword evidence="3" id="KW-0256">Endoplasmic reticulum</keyword>
<feature type="transmembrane region" description="Helical" evidence="7">
    <location>
        <begin position="58"/>
        <end position="77"/>
    </location>
</feature>
<evidence type="ECO:0000313" key="9">
    <source>
        <dbReference type="EMBL" id="KAK4346523.1"/>
    </source>
</evidence>
<comment type="caution">
    <text evidence="9">The sequence shown here is derived from an EMBL/GenBank/DDBJ whole genome shotgun (WGS) entry which is preliminary data.</text>
</comment>
<accession>A0AAE1UVN1</accession>
<dbReference type="InterPro" id="IPR003388">
    <property type="entry name" value="Reticulon"/>
</dbReference>
<organism evidence="9 10">
    <name type="scientific">Anisodus tanguticus</name>
    <dbReference type="NCBI Taxonomy" id="243964"/>
    <lineage>
        <taxon>Eukaryota</taxon>
        <taxon>Viridiplantae</taxon>
        <taxon>Streptophyta</taxon>
        <taxon>Embryophyta</taxon>
        <taxon>Tracheophyta</taxon>
        <taxon>Spermatophyta</taxon>
        <taxon>Magnoliopsida</taxon>
        <taxon>eudicotyledons</taxon>
        <taxon>Gunneridae</taxon>
        <taxon>Pentapetalae</taxon>
        <taxon>asterids</taxon>
        <taxon>lamiids</taxon>
        <taxon>Solanales</taxon>
        <taxon>Solanaceae</taxon>
        <taxon>Solanoideae</taxon>
        <taxon>Hyoscyameae</taxon>
        <taxon>Anisodus</taxon>
    </lineage>
</organism>
<dbReference type="PANTHER" id="PTHR10994">
    <property type="entry name" value="RETICULON"/>
    <property type="match status" value="1"/>
</dbReference>
<feature type="domain" description="Reticulon" evidence="8">
    <location>
        <begin position="48"/>
        <end position="151"/>
    </location>
</feature>
<feature type="region of interest" description="Disordered" evidence="6">
    <location>
        <begin position="1"/>
        <end position="25"/>
    </location>
</feature>
<evidence type="ECO:0000256" key="1">
    <source>
        <dbReference type="ARBA" id="ARBA00004477"/>
    </source>
</evidence>
<evidence type="ECO:0000256" key="7">
    <source>
        <dbReference type="SAM" id="Phobius"/>
    </source>
</evidence>
<dbReference type="EMBL" id="JAVYJV010000018">
    <property type="protein sequence ID" value="KAK4346523.1"/>
    <property type="molecule type" value="Genomic_DNA"/>
</dbReference>
<sequence length="229" mass="25949">MQSTSTDSPPPSPTPELGNNSGFPVTLTQSPVKYTTTPELGNNSDIIRDVILWKTKSFSGATLLAATAIWLALEVYGLTFIMLFSWISMFMVAFIFLWGNIHMLLGKEPMDMSRMYISDESVVEAGTKLRGWIEKSVKLLFSVSAEREWIKEWGQVPSHTYYSAISHVLQRHGGEMSHVLQRHLTHITVPRRRDVTRITASWRLEEPAAREEKEKSGVVSNFSLFSLDR</sequence>
<feature type="transmembrane region" description="Helical" evidence="7">
    <location>
        <begin position="83"/>
        <end position="105"/>
    </location>
</feature>
<dbReference type="InterPro" id="IPR045064">
    <property type="entry name" value="Reticulon-like"/>
</dbReference>
<name>A0AAE1UVN1_9SOLA</name>
<keyword evidence="5 7" id="KW-0472">Membrane</keyword>
<dbReference type="AlphaFoldDB" id="A0AAE1UVN1"/>